<feature type="non-terminal residue" evidence="8">
    <location>
        <position position="1"/>
    </location>
</feature>
<dbReference type="Pfam" id="PF04189">
    <property type="entry name" value="Gcd10p"/>
    <property type="match status" value="1"/>
</dbReference>
<evidence type="ECO:0000313" key="8">
    <source>
        <dbReference type="EMBL" id="CDJ62606.1"/>
    </source>
</evidence>
<dbReference type="RefSeq" id="XP_013439968.1">
    <property type="nucleotide sequence ID" value="XM_013584514.1"/>
</dbReference>
<evidence type="ECO:0000256" key="1">
    <source>
        <dbReference type="ARBA" id="ARBA00004123"/>
    </source>
</evidence>
<dbReference type="GO" id="GO:0030488">
    <property type="term" value="P:tRNA methylation"/>
    <property type="evidence" value="ECO:0007669"/>
    <property type="project" value="InterPro"/>
</dbReference>
<feature type="compositionally biased region" description="Low complexity" evidence="7">
    <location>
        <begin position="208"/>
        <end position="226"/>
    </location>
</feature>
<comment type="similarity">
    <text evidence="2">Belongs to the TRM6/GCD10 family.</text>
</comment>
<feature type="compositionally biased region" description="Pro residues" evidence="7">
    <location>
        <begin position="230"/>
        <end position="244"/>
    </location>
</feature>
<evidence type="ECO:0000256" key="7">
    <source>
        <dbReference type="SAM" id="MobiDB-lite"/>
    </source>
</evidence>
<keyword evidence="5" id="KW-0539">Nucleus</keyword>
<gene>
    <name evidence="8" type="ORF">ENH_00019640</name>
</gene>
<dbReference type="InterPro" id="IPR017423">
    <property type="entry name" value="TRM6"/>
</dbReference>
<dbReference type="EMBL" id="HG722515">
    <property type="protein sequence ID" value="CDJ62606.1"/>
    <property type="molecule type" value="Genomic_DNA"/>
</dbReference>
<organism evidence="8 9">
    <name type="scientific">Eimeria necatrix</name>
    <dbReference type="NCBI Taxonomy" id="51315"/>
    <lineage>
        <taxon>Eukaryota</taxon>
        <taxon>Sar</taxon>
        <taxon>Alveolata</taxon>
        <taxon>Apicomplexa</taxon>
        <taxon>Conoidasida</taxon>
        <taxon>Coccidia</taxon>
        <taxon>Eucoccidiorida</taxon>
        <taxon>Eimeriorina</taxon>
        <taxon>Eimeriidae</taxon>
        <taxon>Eimeria</taxon>
    </lineage>
</organism>
<reference evidence="8" key="2">
    <citation type="submission" date="2013-10" db="EMBL/GenBank/DDBJ databases">
        <authorList>
            <person name="Aslett M."/>
        </authorList>
    </citation>
    <scope>NUCLEOTIDE SEQUENCE [LARGE SCALE GENOMIC DNA]</scope>
    <source>
        <strain evidence="8">Houghton</strain>
    </source>
</reference>
<evidence type="ECO:0000256" key="4">
    <source>
        <dbReference type="ARBA" id="ARBA00022694"/>
    </source>
</evidence>
<reference evidence="8" key="1">
    <citation type="submission" date="2013-10" db="EMBL/GenBank/DDBJ databases">
        <title>Genomic analysis of the causative agents of coccidiosis in chickens.</title>
        <authorList>
            <person name="Reid A.J."/>
            <person name="Blake D."/>
            <person name="Billington K."/>
            <person name="Browne H."/>
            <person name="Dunn M."/>
            <person name="Hung S."/>
            <person name="Kawahara F."/>
            <person name="Miranda-Saavedra D."/>
            <person name="Mourier T."/>
            <person name="Nagra H."/>
            <person name="Otto T.D."/>
            <person name="Rawlings N."/>
            <person name="Sanchez A."/>
            <person name="Sanders M."/>
            <person name="Subramaniam C."/>
            <person name="Tay Y."/>
            <person name="Dear P."/>
            <person name="Doerig C."/>
            <person name="Gruber A."/>
            <person name="Parkinson J."/>
            <person name="Shirley M."/>
            <person name="Wan K.L."/>
            <person name="Berriman M."/>
            <person name="Tomley F."/>
            <person name="Pain A."/>
        </authorList>
    </citation>
    <scope>NUCLEOTIDE SEQUENCE [LARGE SCALE GENOMIC DNA]</scope>
    <source>
        <strain evidence="8">Houghton</strain>
    </source>
</reference>
<protein>
    <recommendedName>
        <fullName evidence="3">tRNA (adenine(58)-N(1))-methyltransferase non-catalytic subunit TRM6</fullName>
    </recommendedName>
    <alternativeName>
        <fullName evidence="6">tRNA(m1A58)-methyltransferase subunit TRM6</fullName>
    </alternativeName>
</protein>
<dbReference type="GO" id="GO:0005634">
    <property type="term" value="C:nucleus"/>
    <property type="evidence" value="ECO:0007669"/>
    <property type="project" value="UniProtKB-SubCell"/>
</dbReference>
<dbReference type="GeneID" id="25472137"/>
<evidence type="ECO:0000256" key="5">
    <source>
        <dbReference type="ARBA" id="ARBA00023242"/>
    </source>
</evidence>
<dbReference type="PANTHER" id="PTHR12945:SF0">
    <property type="entry name" value="TRNA (ADENINE(58)-N(1))-METHYLTRANSFERASE NON-CATALYTIC SUBUNIT TRM6"/>
    <property type="match status" value="1"/>
</dbReference>
<name>U6MF15_9EIME</name>
<dbReference type="VEuPathDB" id="ToxoDB:ENH_00019640"/>
<sequence>ASAAEVIREVAANSATFEQRTKFSKQKYIKQYTVLEASLTELCHFYFDTNPSKIIGLRHDYLSCMLHRLCLAPGQQLLALDHALGLPTAGALLRVGNQGKVFRLLEAGAAADKALREADLPPALLSCLVDVNIHHLMEVFQERQEGTANATAPKGPPEGPPEGPPGGPREGPPGGPPKEAKPSEGAPEGLPKEEGPLGPPGGPPNEAGPPRGAPDSGGPPEGAPKAARPPEGPPGGPPRGPPESPQEKSERMQQQQQQRLRAEAAKVFEAIKAGGGLDGFVAAVSPYKVKRQKNETSFSPNELLNKLLFNAILLAHNFLKPGGRVVLFTQAFELAANVHSAFCASREFVHANLEELLLREMQASLF</sequence>
<feature type="compositionally biased region" description="Pro residues" evidence="7">
    <location>
        <begin position="197"/>
        <end position="207"/>
    </location>
</feature>
<dbReference type="AlphaFoldDB" id="U6MF15"/>
<evidence type="ECO:0000256" key="6">
    <source>
        <dbReference type="ARBA" id="ARBA00032319"/>
    </source>
</evidence>
<evidence type="ECO:0000313" key="9">
    <source>
        <dbReference type="Proteomes" id="UP000030754"/>
    </source>
</evidence>
<keyword evidence="4" id="KW-0819">tRNA processing</keyword>
<dbReference type="Proteomes" id="UP000030754">
    <property type="component" value="Unassembled WGS sequence"/>
</dbReference>
<evidence type="ECO:0000256" key="2">
    <source>
        <dbReference type="ARBA" id="ARBA00008320"/>
    </source>
</evidence>
<proteinExistence type="inferred from homology"/>
<comment type="subcellular location">
    <subcellularLocation>
        <location evidence="1">Nucleus</location>
    </subcellularLocation>
</comment>
<dbReference type="GO" id="GO:0031515">
    <property type="term" value="C:tRNA (m1A) methyltransferase complex"/>
    <property type="evidence" value="ECO:0007669"/>
    <property type="project" value="InterPro"/>
</dbReference>
<dbReference type="OrthoDB" id="10254665at2759"/>
<dbReference type="PANTHER" id="PTHR12945">
    <property type="entry name" value="TRANSLATION INITIATION FACTOR EIF3-RELATED"/>
    <property type="match status" value="1"/>
</dbReference>
<feature type="compositionally biased region" description="Pro residues" evidence="7">
    <location>
        <begin position="154"/>
        <end position="176"/>
    </location>
</feature>
<feature type="region of interest" description="Disordered" evidence="7">
    <location>
        <begin position="145"/>
        <end position="263"/>
    </location>
</feature>
<evidence type="ECO:0000256" key="3">
    <source>
        <dbReference type="ARBA" id="ARBA00021704"/>
    </source>
</evidence>
<keyword evidence="9" id="KW-1185">Reference proteome</keyword>
<accession>U6MF15</accession>